<evidence type="ECO:0000313" key="6">
    <source>
        <dbReference type="Proteomes" id="UP001268864"/>
    </source>
</evidence>
<keyword evidence="6" id="KW-1185">Reference proteome</keyword>
<dbReference type="InterPro" id="IPR027417">
    <property type="entry name" value="P-loop_NTPase"/>
</dbReference>
<feature type="coiled-coil region" evidence="3">
    <location>
        <begin position="390"/>
        <end position="508"/>
    </location>
</feature>
<sequence>MELEKLTLHNFRQFYGEQELVFSGDTEKNVTVIHGSNGSGKTTVLNSFLWLFYGDVKLPKPDQIASERAMAEAGLQGTVEVEVQLEFSHDGTEYTAKRSKTVRRNGENDFAGTEVTSDLHLEFLDETGNRKVRGNAEDSLRQIMPERLREIFFFDGETIDELSEIGGQEKIQTAIQNIMGLTILERAKRHLESVRKGFEEEVSRHGSEELSELYQKRTDLEDRIDALSDDLSDAKDSKEKTKSELTDVKQRLNELEDSQELQQERERLEGDVEGLKEEIEQINDQLSNTISNKGYVPFAGSAVEKTAKMLQQKREQGEIPSEIKTQFVDDLLEMEECICGRELVPETEPYRNVSKWRESAGSSELEEAAMNIAGQLTEIGEDEEEIYETLKDLLKQRSDVGDEIQRKEERISEISGKLEGIDTENINQLERRRKDLESKLTEYDQQIGSVQGKIESVESDLEEVKQEINEAEEQNKKADLARRRAQMAEYLQNRIEELFEKYQDEVRKSVNERVNDIFRDIIVKDYYAEIDDDYSLRILKDIGSNETIPVAKSTGERQIASLSFIASLVSLARERYHSDEESIYFSGGIYPMIMDSPFGYLDPEYQKRVSSVLPEMAEQVVVLVTQSQWTQEVAGEMDAIAGERYRLEYHDPADDPTTEYEYTELVRQHQGAR</sequence>
<dbReference type="EMBL" id="JAMQOS010000007">
    <property type="protein sequence ID" value="MDS0284045.1"/>
    <property type="molecule type" value="Genomic_DNA"/>
</dbReference>
<accession>A0ABU2FTG7</accession>
<dbReference type="PANTHER" id="PTHR32114">
    <property type="entry name" value="ABC TRANSPORTER ABCH.3"/>
    <property type="match status" value="1"/>
</dbReference>
<evidence type="ECO:0000313" key="5">
    <source>
        <dbReference type="EMBL" id="MDS0284045.1"/>
    </source>
</evidence>
<comment type="similarity">
    <text evidence="2">Belongs to the Sph1/Sph2 family.</text>
</comment>
<dbReference type="SUPFAM" id="SSF52540">
    <property type="entry name" value="P-loop containing nucleoside triphosphate hydrolases"/>
    <property type="match status" value="1"/>
</dbReference>
<organism evidence="5 6">
    <name type="scientific">Haloarcula onubensis</name>
    <dbReference type="NCBI Taxonomy" id="2950539"/>
    <lineage>
        <taxon>Archaea</taxon>
        <taxon>Methanobacteriati</taxon>
        <taxon>Methanobacteriota</taxon>
        <taxon>Stenosarchaea group</taxon>
        <taxon>Halobacteria</taxon>
        <taxon>Halobacteriales</taxon>
        <taxon>Haloarculaceae</taxon>
        <taxon>Haloarcula</taxon>
    </lineage>
</organism>
<dbReference type="Pfam" id="PF13476">
    <property type="entry name" value="AAA_23"/>
    <property type="match status" value="1"/>
</dbReference>
<evidence type="ECO:0000259" key="4">
    <source>
        <dbReference type="Pfam" id="PF13476"/>
    </source>
</evidence>
<protein>
    <submittedName>
        <fullName evidence="5">AAA family ATPase</fullName>
    </submittedName>
</protein>
<evidence type="ECO:0000256" key="3">
    <source>
        <dbReference type="SAM" id="Coils"/>
    </source>
</evidence>
<dbReference type="RefSeq" id="WP_310901792.1">
    <property type="nucleotide sequence ID" value="NZ_JAMQOS010000007.1"/>
</dbReference>
<comment type="caution">
    <text evidence="5">The sequence shown here is derived from an EMBL/GenBank/DDBJ whole genome shotgun (WGS) entry which is preliminary data.</text>
</comment>
<dbReference type="PANTHER" id="PTHR32114:SF2">
    <property type="entry name" value="ABC TRANSPORTER ABCH.3"/>
    <property type="match status" value="1"/>
</dbReference>
<keyword evidence="1 3" id="KW-0175">Coiled coil</keyword>
<evidence type="ECO:0000256" key="1">
    <source>
        <dbReference type="ARBA" id="ARBA00023054"/>
    </source>
</evidence>
<evidence type="ECO:0000256" key="2">
    <source>
        <dbReference type="ARBA" id="ARBA00049666"/>
    </source>
</evidence>
<proteinExistence type="inferred from homology"/>
<reference evidence="5 6" key="1">
    <citation type="submission" date="2022-06" db="EMBL/GenBank/DDBJ databases">
        <title>Halomicroarcula sp. a new haloarchaeum isolate from saline soil.</title>
        <authorList>
            <person name="Strakova D."/>
            <person name="Galisteo C."/>
            <person name="Sanchez-Porro C."/>
            <person name="Ventosa A."/>
        </authorList>
    </citation>
    <scope>NUCLEOTIDE SEQUENCE [LARGE SCALE GENOMIC DNA]</scope>
    <source>
        <strain evidence="5 6">S3CR25-11</strain>
    </source>
</reference>
<dbReference type="Gene3D" id="1.20.120.330">
    <property type="entry name" value="Nucleotidyltransferases domain 2"/>
    <property type="match status" value="1"/>
</dbReference>
<gene>
    <name evidence="5" type="ORF">NDI86_18170</name>
</gene>
<dbReference type="Gene3D" id="3.40.50.300">
    <property type="entry name" value="P-loop containing nucleotide triphosphate hydrolases"/>
    <property type="match status" value="2"/>
</dbReference>
<feature type="coiled-coil region" evidence="3">
    <location>
        <begin position="181"/>
        <end position="292"/>
    </location>
</feature>
<dbReference type="Proteomes" id="UP001268864">
    <property type="component" value="Unassembled WGS sequence"/>
</dbReference>
<name>A0ABU2FTG7_9EURY</name>
<dbReference type="InterPro" id="IPR038729">
    <property type="entry name" value="Rad50/SbcC_AAA"/>
</dbReference>
<feature type="domain" description="Rad50/SbcC-type AAA" evidence="4">
    <location>
        <begin position="5"/>
        <end position="266"/>
    </location>
</feature>